<evidence type="ECO:0000256" key="1">
    <source>
        <dbReference type="SAM" id="SignalP"/>
    </source>
</evidence>
<feature type="signal peptide" evidence="1">
    <location>
        <begin position="1"/>
        <end position="20"/>
    </location>
</feature>
<sequence length="243" mass="27360">MFRLFLFIISVITLIEVVQAADAVVIHAQRTDSFYPGQLLDSKMDIRLAEQAEFTAVFADGHVQTITGPYQGQLANPTELTLNDPDFIPNFAKALNEIKTLQEERVTRGPTKNPDDIWWVDVANQSTQQRFFCIAPSTKVVLWRPQSQSDSAATVLIKHRPTGKEAKAVWPAYQTTLKWPESLPIIDGETYNVEVKTRQGAFTFKRLVLYKVPDSLPTNSHKVVWMVGRGCISQANMLLASLR</sequence>
<dbReference type="EMBL" id="AP014633">
    <property type="protein sequence ID" value="BAP58142.1"/>
    <property type="molecule type" value="Genomic_DNA"/>
</dbReference>
<dbReference type="Proteomes" id="UP000031623">
    <property type="component" value="Chromosome"/>
</dbReference>
<dbReference type="HOGENOM" id="CLU_1141493_0_0_6"/>
<evidence type="ECO:0000313" key="3">
    <source>
        <dbReference type="Proteomes" id="UP000031623"/>
    </source>
</evidence>
<proteinExistence type="predicted"/>
<dbReference type="AlphaFoldDB" id="A0A090APF1"/>
<evidence type="ECO:0008006" key="4">
    <source>
        <dbReference type="Google" id="ProtNLM"/>
    </source>
</evidence>
<feature type="chain" id="PRO_5001852831" description="Secreted protein" evidence="1">
    <location>
        <begin position="21"/>
        <end position="243"/>
    </location>
</feature>
<reference evidence="2 3" key="1">
    <citation type="journal article" date="2014" name="ISME J.">
        <title>Ecophysiology of Thioploca ingrica as revealed by the complete genome sequence supplemented with proteomic evidence.</title>
        <authorList>
            <person name="Kojima H."/>
            <person name="Ogura Y."/>
            <person name="Yamamoto N."/>
            <person name="Togashi T."/>
            <person name="Mori H."/>
            <person name="Watanabe T."/>
            <person name="Nemoto F."/>
            <person name="Kurokawa K."/>
            <person name="Hayashi T."/>
            <person name="Fukui M."/>
        </authorList>
    </citation>
    <scope>NUCLEOTIDE SEQUENCE [LARGE SCALE GENOMIC DNA]</scope>
</reference>
<gene>
    <name evidence="2" type="ORF">THII_3845</name>
</gene>
<keyword evidence="1" id="KW-0732">Signal</keyword>
<protein>
    <recommendedName>
        <fullName evidence="4">Secreted protein</fullName>
    </recommendedName>
</protein>
<evidence type="ECO:0000313" key="2">
    <source>
        <dbReference type="EMBL" id="BAP58142.1"/>
    </source>
</evidence>
<organism evidence="2 3">
    <name type="scientific">Thioploca ingrica</name>
    <dbReference type="NCBI Taxonomy" id="40754"/>
    <lineage>
        <taxon>Bacteria</taxon>
        <taxon>Pseudomonadati</taxon>
        <taxon>Pseudomonadota</taxon>
        <taxon>Gammaproteobacteria</taxon>
        <taxon>Thiotrichales</taxon>
        <taxon>Thiotrichaceae</taxon>
        <taxon>Thioploca</taxon>
    </lineage>
</organism>
<dbReference type="KEGG" id="tig:THII_3845"/>
<dbReference type="OrthoDB" id="5624140at2"/>
<accession>A0A090APF1</accession>
<name>A0A090APF1_9GAMM</name>
<keyword evidence="3" id="KW-1185">Reference proteome</keyword>